<evidence type="ECO:0000259" key="1">
    <source>
        <dbReference type="Pfam" id="PF00126"/>
    </source>
</evidence>
<accession>A0A1H4B969</accession>
<dbReference type="PANTHER" id="PTHR38431:SF1">
    <property type="entry name" value="BLL2305 PROTEIN"/>
    <property type="match status" value="1"/>
</dbReference>
<name>A0A1H4B969_9BURK</name>
<feature type="domain" description="HTH lysR-type" evidence="1">
    <location>
        <begin position="26"/>
        <end position="80"/>
    </location>
</feature>
<feature type="domain" description="PBP" evidence="2">
    <location>
        <begin position="140"/>
        <end position="328"/>
    </location>
</feature>
<dbReference type="InterPro" id="IPR036388">
    <property type="entry name" value="WH-like_DNA-bd_sf"/>
</dbReference>
<reference evidence="4" key="1">
    <citation type="submission" date="2016-10" db="EMBL/GenBank/DDBJ databases">
        <authorList>
            <person name="Varghese N."/>
            <person name="Submissions S."/>
        </authorList>
    </citation>
    <scope>NUCLEOTIDE SEQUENCE [LARGE SCALE GENOMIC DNA]</scope>
    <source>
        <strain evidence="4">DSM 25157</strain>
    </source>
</reference>
<dbReference type="Gene3D" id="3.40.190.10">
    <property type="entry name" value="Periplasmic binding protein-like II"/>
    <property type="match status" value="1"/>
</dbReference>
<dbReference type="Pfam" id="PF00126">
    <property type="entry name" value="HTH_1"/>
    <property type="match status" value="1"/>
</dbReference>
<gene>
    <name evidence="3" type="ORF">SAMN05421875_11352</name>
</gene>
<protein>
    <submittedName>
        <fullName evidence="3">ModE molybdate transport repressor domain-containing protein</fullName>
    </submittedName>
</protein>
<proteinExistence type="predicted"/>
<organism evidence="3 4">
    <name type="scientific">Acidovorax soli</name>
    <dbReference type="NCBI Taxonomy" id="592050"/>
    <lineage>
        <taxon>Bacteria</taxon>
        <taxon>Pseudomonadati</taxon>
        <taxon>Pseudomonadota</taxon>
        <taxon>Betaproteobacteria</taxon>
        <taxon>Burkholderiales</taxon>
        <taxon>Comamonadaceae</taxon>
        <taxon>Acidovorax</taxon>
    </lineage>
</organism>
<dbReference type="GO" id="GO:0003700">
    <property type="term" value="F:DNA-binding transcription factor activity"/>
    <property type="evidence" value="ECO:0007669"/>
    <property type="project" value="InterPro"/>
</dbReference>
<dbReference type="AlphaFoldDB" id="A0A1H4B969"/>
<dbReference type="InterPro" id="IPR036390">
    <property type="entry name" value="WH_DNA-bd_sf"/>
</dbReference>
<dbReference type="STRING" id="592050.SAMN05421875_11352"/>
<evidence type="ECO:0000313" key="4">
    <source>
        <dbReference type="Proteomes" id="UP000199002"/>
    </source>
</evidence>
<dbReference type="RefSeq" id="WP_092698356.1">
    <property type="nucleotide sequence ID" value="NZ_CAXIQL010000009.1"/>
</dbReference>
<dbReference type="GeneID" id="34232400"/>
<dbReference type="EMBL" id="FNQJ01000013">
    <property type="protein sequence ID" value="SEA44713.1"/>
    <property type="molecule type" value="Genomic_DNA"/>
</dbReference>
<keyword evidence="4" id="KW-1185">Reference proteome</keyword>
<dbReference type="SUPFAM" id="SSF53850">
    <property type="entry name" value="Periplasmic binding protein-like II"/>
    <property type="match status" value="1"/>
</dbReference>
<dbReference type="PANTHER" id="PTHR38431">
    <property type="entry name" value="BLL2305 PROTEIN"/>
    <property type="match status" value="1"/>
</dbReference>
<sequence length="375" mass="40407">MHRVQLHYTLSRDAGDALIRNPLPEMLQAVAQQGSISAAARALGLSYRHVWGALKRWEDQLGGELVTWGKGQSAQLSEFGTKLLWAERQAQARLAPQIAALHADLERAFAVAFDADAHVLTLYASHDDALVALRAHAATQADAGALHLDIRFTGSVDAIRALNEGRCTLAGFHTVDQPAADSVAARSYKPLLQPGLHKIIGFAQRTQGLIVAPGNPLGLHSLADVVRTGARFINRPLGSGTRVLLDDLLAQAGVDAQAIPGYMRNEPSHTAIAQAVAAGAADVGMGIEVAARTRGLDFVPLVQERYHLACLKASLDQPATQALRRLLQTPEWQAHMKALPGYTPLHCGEVLAMSTVLPWWQFASKKRAPLPRKQP</sequence>
<dbReference type="Gene3D" id="1.10.10.10">
    <property type="entry name" value="Winged helix-like DNA-binding domain superfamily/Winged helix DNA-binding domain"/>
    <property type="match status" value="1"/>
</dbReference>
<dbReference type="InterPro" id="IPR000847">
    <property type="entry name" value="LysR_HTH_N"/>
</dbReference>
<dbReference type="InterPro" id="IPR024370">
    <property type="entry name" value="PBP_domain"/>
</dbReference>
<dbReference type="SUPFAM" id="SSF46785">
    <property type="entry name" value="Winged helix' DNA-binding domain"/>
    <property type="match status" value="1"/>
</dbReference>
<evidence type="ECO:0000313" key="3">
    <source>
        <dbReference type="EMBL" id="SEA44713.1"/>
    </source>
</evidence>
<dbReference type="Pfam" id="PF12727">
    <property type="entry name" value="PBP_like"/>
    <property type="match status" value="1"/>
</dbReference>
<dbReference type="Proteomes" id="UP000199002">
    <property type="component" value="Unassembled WGS sequence"/>
</dbReference>
<evidence type="ECO:0000259" key="2">
    <source>
        <dbReference type="Pfam" id="PF12727"/>
    </source>
</evidence>